<dbReference type="OrthoDB" id="9802958at2"/>
<dbReference type="GO" id="GO:0006508">
    <property type="term" value="P:proteolysis"/>
    <property type="evidence" value="ECO:0007669"/>
    <property type="project" value="UniProtKB-KW"/>
</dbReference>
<dbReference type="SMART" id="SM00232">
    <property type="entry name" value="JAB_MPN"/>
    <property type="match status" value="1"/>
</dbReference>
<dbReference type="CDD" id="cd08070">
    <property type="entry name" value="MPN_like"/>
    <property type="match status" value="1"/>
</dbReference>
<evidence type="ECO:0000313" key="7">
    <source>
        <dbReference type="EMBL" id="CCF86248.1"/>
    </source>
</evidence>
<dbReference type="Pfam" id="PF14464">
    <property type="entry name" value="Prok-JAB"/>
    <property type="match status" value="1"/>
</dbReference>
<dbReference type="InterPro" id="IPR028090">
    <property type="entry name" value="JAB_dom_prok"/>
</dbReference>
<protein>
    <submittedName>
        <fullName evidence="7">Mov34/MPN/PAD-1 family</fullName>
    </submittedName>
</protein>
<dbReference type="PROSITE" id="PS50249">
    <property type="entry name" value="MPN"/>
    <property type="match status" value="1"/>
</dbReference>
<evidence type="ECO:0000256" key="3">
    <source>
        <dbReference type="ARBA" id="ARBA00022801"/>
    </source>
</evidence>
<keyword evidence="3" id="KW-0378">Hydrolase</keyword>
<dbReference type="InterPro" id="IPR051929">
    <property type="entry name" value="VirAsm_ModProt"/>
</dbReference>
<evidence type="ECO:0000256" key="1">
    <source>
        <dbReference type="ARBA" id="ARBA00022670"/>
    </source>
</evidence>
<dbReference type="InterPro" id="IPR037518">
    <property type="entry name" value="MPN"/>
</dbReference>
<accession>I4ENI5</accession>
<comment type="caution">
    <text evidence="7">The sequence shown here is derived from an EMBL/GenBank/DDBJ whole genome shotgun (WGS) entry which is preliminary data.</text>
</comment>
<dbReference type="PANTHER" id="PTHR34858:SF1">
    <property type="entry name" value="CYSO-CYSTEINE PEPTIDASE"/>
    <property type="match status" value="1"/>
</dbReference>
<dbReference type="AlphaFoldDB" id="I4ENI5"/>
<dbReference type="Gene3D" id="3.40.140.10">
    <property type="entry name" value="Cytidine Deaminase, domain 2"/>
    <property type="match status" value="1"/>
</dbReference>
<dbReference type="GO" id="GO:0008235">
    <property type="term" value="F:metalloexopeptidase activity"/>
    <property type="evidence" value="ECO:0007669"/>
    <property type="project" value="TreeGrafter"/>
</dbReference>
<keyword evidence="4" id="KW-0862">Zinc</keyword>
<dbReference type="Proteomes" id="UP000004221">
    <property type="component" value="Unassembled WGS sequence"/>
</dbReference>
<keyword evidence="5" id="KW-0482">Metalloprotease</keyword>
<evidence type="ECO:0000256" key="2">
    <source>
        <dbReference type="ARBA" id="ARBA00022723"/>
    </source>
</evidence>
<keyword evidence="1" id="KW-0645">Protease</keyword>
<reference evidence="7 8" key="1">
    <citation type="journal article" date="2012" name="ISME J.">
        <title>Nitrification expanded: discovery, physiology and genomics of a nitrite-oxidizing bacterium from the phylum Chloroflexi.</title>
        <authorList>
            <person name="Sorokin D.Y."/>
            <person name="Lucker S."/>
            <person name="Vejmelkova D."/>
            <person name="Kostrikina N.A."/>
            <person name="Kleerebezem R."/>
            <person name="Rijpstra W.I."/>
            <person name="Damste J.S."/>
            <person name="Le Paslier D."/>
            <person name="Muyzer G."/>
            <person name="Wagner M."/>
            <person name="van Loosdrecht M.C."/>
            <person name="Daims H."/>
        </authorList>
    </citation>
    <scope>NUCLEOTIDE SEQUENCE [LARGE SCALE GENOMIC DNA]</scope>
    <source>
        <strain evidence="8">none</strain>
    </source>
</reference>
<evidence type="ECO:0000259" key="6">
    <source>
        <dbReference type="PROSITE" id="PS50249"/>
    </source>
</evidence>
<dbReference type="RefSeq" id="WP_008481957.1">
    <property type="nucleotide sequence ID" value="NZ_CAGS01000731.1"/>
</dbReference>
<evidence type="ECO:0000256" key="5">
    <source>
        <dbReference type="ARBA" id="ARBA00023049"/>
    </source>
</evidence>
<dbReference type="InterPro" id="IPR000555">
    <property type="entry name" value="JAMM/MPN+_dom"/>
</dbReference>
<gene>
    <name evidence="7" type="ORF">NITHO_940006</name>
</gene>
<keyword evidence="8" id="KW-1185">Reference proteome</keyword>
<evidence type="ECO:0000256" key="4">
    <source>
        <dbReference type="ARBA" id="ARBA00022833"/>
    </source>
</evidence>
<dbReference type="PANTHER" id="PTHR34858">
    <property type="entry name" value="CYSO-CYSTEINE PEPTIDASE"/>
    <property type="match status" value="1"/>
</dbReference>
<dbReference type="FunFam" id="3.40.140.10:FF:000085">
    <property type="entry name" value="Mov34/MPN/PAD-1 family protein"/>
    <property type="match status" value="1"/>
</dbReference>
<keyword evidence="2" id="KW-0479">Metal-binding</keyword>
<feature type="domain" description="MPN" evidence="6">
    <location>
        <begin position="2"/>
        <end position="123"/>
    </location>
</feature>
<organism evidence="7 8">
    <name type="scientific">Nitrolancea hollandica Lb</name>
    <dbReference type="NCBI Taxonomy" id="1129897"/>
    <lineage>
        <taxon>Bacteria</taxon>
        <taxon>Pseudomonadati</taxon>
        <taxon>Thermomicrobiota</taxon>
        <taxon>Thermomicrobia</taxon>
        <taxon>Sphaerobacterales</taxon>
        <taxon>Sphaerobacterineae</taxon>
        <taxon>Sphaerobacteraceae</taxon>
        <taxon>Nitrolancea</taxon>
    </lineage>
</organism>
<sequence length="134" mass="15375">MIRLSRSFYNGIIDHARQEAPRECCGLLGGRDYEVECAYRITNTEPGVTRYLMDAEEQFRAFRDLDERGLELVGIYHSHPATQAYPSQTDTSLAFYPDSVYLICSLQVPEQPIVRAFRILDGEIQEIPIDITEK</sequence>
<dbReference type="SUPFAM" id="SSF102712">
    <property type="entry name" value="JAB1/MPN domain"/>
    <property type="match status" value="1"/>
</dbReference>
<dbReference type="EMBL" id="CAGS01000731">
    <property type="protein sequence ID" value="CCF86248.1"/>
    <property type="molecule type" value="Genomic_DNA"/>
</dbReference>
<dbReference type="GO" id="GO:0008270">
    <property type="term" value="F:zinc ion binding"/>
    <property type="evidence" value="ECO:0007669"/>
    <property type="project" value="TreeGrafter"/>
</dbReference>
<proteinExistence type="predicted"/>
<name>I4ENI5_9BACT</name>
<evidence type="ECO:0000313" key="8">
    <source>
        <dbReference type="Proteomes" id="UP000004221"/>
    </source>
</evidence>